<evidence type="ECO:0000256" key="1">
    <source>
        <dbReference type="PROSITE-ProRule" id="PRU00047"/>
    </source>
</evidence>
<comment type="caution">
    <text evidence="4">The sequence shown here is derived from an EMBL/GenBank/DDBJ whole genome shotgun (WGS) entry which is preliminary data.</text>
</comment>
<dbReference type="EMBL" id="JAWWNJ010000020">
    <property type="protein sequence ID" value="KAK7034906.1"/>
    <property type="molecule type" value="Genomic_DNA"/>
</dbReference>
<organism evidence="4 5">
    <name type="scientific">Favolaschia claudopus</name>
    <dbReference type="NCBI Taxonomy" id="2862362"/>
    <lineage>
        <taxon>Eukaryota</taxon>
        <taxon>Fungi</taxon>
        <taxon>Dikarya</taxon>
        <taxon>Basidiomycota</taxon>
        <taxon>Agaricomycotina</taxon>
        <taxon>Agaricomycetes</taxon>
        <taxon>Agaricomycetidae</taxon>
        <taxon>Agaricales</taxon>
        <taxon>Marasmiineae</taxon>
        <taxon>Mycenaceae</taxon>
        <taxon>Favolaschia</taxon>
    </lineage>
</organism>
<feature type="region of interest" description="Disordered" evidence="2">
    <location>
        <begin position="547"/>
        <end position="580"/>
    </location>
</feature>
<dbReference type="InterPro" id="IPR001878">
    <property type="entry name" value="Znf_CCHC"/>
</dbReference>
<dbReference type="GO" id="GO:0008270">
    <property type="term" value="F:zinc ion binding"/>
    <property type="evidence" value="ECO:0007669"/>
    <property type="project" value="UniProtKB-KW"/>
</dbReference>
<sequence length="580" mass="64585">MSPPAITSALTATLTVTLDGSNWATFVKKFRIFLLGLNALWVLDAGPGTEADNIVLDRMIVSHLYSHVHDDFQYLVEDLVSATAAYKAPKGHFEKSTMTNRILGHAELIAIRHNATKEVSVYIRAMADAAKKLTAMNVTIDETYHKDLLLINLHPSFSAVRAVLLARATEPTLKEVTDLLTASSGDPGIKQEDDGFSPLAFLARGPPHPPPRTALAAKSSSPLTGTISADGFPQDSQGYRWCDPTSSNCHRCGRTGHIAHKCMHTMPAFVKDWINSNVRAPQRNKPSRKASHLHEAVVNILDDEEISSSQLPKVRLHRMLDHDHNNHQNPRASDIFEAAMPAVAKLLAEFNSNHPLVRHFTRFSKKKPKKIEGKPPGKRISKTDSLTAHSWMYSIGLCPTAEMSAVMERFLERLLRREELRCIPSLERNRRVFGVGSALLQILVIQDELGEQLNLNGDFLDDLRRRRVVSCGREGLKVIHFMMSAVLGSIAGGTSTIEKHAKLEKQLTIWEDGQRPPTYRRLANLPYTSTDPIIIVVKRVAEEVVEGVGEERGKKRAKTLPKPRPRRKNDPPRTLRGLSP</sequence>
<evidence type="ECO:0000256" key="2">
    <source>
        <dbReference type="SAM" id="MobiDB-lite"/>
    </source>
</evidence>
<evidence type="ECO:0000259" key="3">
    <source>
        <dbReference type="PROSITE" id="PS50158"/>
    </source>
</evidence>
<dbReference type="PROSITE" id="PS50158">
    <property type="entry name" value="ZF_CCHC"/>
    <property type="match status" value="1"/>
</dbReference>
<keyword evidence="1" id="KW-0863">Zinc-finger</keyword>
<dbReference type="AlphaFoldDB" id="A0AAW0C6U2"/>
<keyword evidence="1" id="KW-0479">Metal-binding</keyword>
<protein>
    <recommendedName>
        <fullName evidence="3">CCHC-type domain-containing protein</fullName>
    </recommendedName>
</protein>
<keyword evidence="5" id="KW-1185">Reference proteome</keyword>
<accession>A0AAW0C6U2</accession>
<name>A0AAW0C6U2_9AGAR</name>
<feature type="compositionally biased region" description="Basic residues" evidence="2">
    <location>
        <begin position="554"/>
        <end position="567"/>
    </location>
</feature>
<dbReference type="GO" id="GO:0003676">
    <property type="term" value="F:nucleic acid binding"/>
    <property type="evidence" value="ECO:0007669"/>
    <property type="project" value="InterPro"/>
</dbReference>
<reference evidence="4 5" key="1">
    <citation type="journal article" date="2024" name="J Genomics">
        <title>Draft genome sequencing and assembly of Favolaschia claudopus CIRM-BRFM 2984 isolated from oak limbs.</title>
        <authorList>
            <person name="Navarro D."/>
            <person name="Drula E."/>
            <person name="Chaduli D."/>
            <person name="Cazenave R."/>
            <person name="Ahrendt S."/>
            <person name="Wang J."/>
            <person name="Lipzen A."/>
            <person name="Daum C."/>
            <person name="Barry K."/>
            <person name="Grigoriev I.V."/>
            <person name="Favel A."/>
            <person name="Rosso M.N."/>
            <person name="Martin F."/>
        </authorList>
    </citation>
    <scope>NUCLEOTIDE SEQUENCE [LARGE SCALE GENOMIC DNA]</scope>
    <source>
        <strain evidence="4 5">CIRM-BRFM 2984</strain>
    </source>
</reference>
<feature type="domain" description="CCHC-type" evidence="3">
    <location>
        <begin position="249"/>
        <end position="262"/>
    </location>
</feature>
<proteinExistence type="predicted"/>
<dbReference type="Proteomes" id="UP001362999">
    <property type="component" value="Unassembled WGS sequence"/>
</dbReference>
<dbReference type="Pfam" id="PF14223">
    <property type="entry name" value="Retrotran_gag_2"/>
    <property type="match status" value="1"/>
</dbReference>
<keyword evidence="1" id="KW-0862">Zinc</keyword>
<evidence type="ECO:0000313" key="5">
    <source>
        <dbReference type="Proteomes" id="UP001362999"/>
    </source>
</evidence>
<evidence type="ECO:0000313" key="4">
    <source>
        <dbReference type="EMBL" id="KAK7034906.1"/>
    </source>
</evidence>
<gene>
    <name evidence="4" type="ORF">R3P38DRAFT_3493254</name>
</gene>